<dbReference type="EMBL" id="QQWO01000021">
    <property type="protein sequence ID" value="RSU99509.1"/>
    <property type="molecule type" value="Genomic_DNA"/>
</dbReference>
<dbReference type="GO" id="GO:0003677">
    <property type="term" value="F:DNA binding"/>
    <property type="evidence" value="ECO:0007669"/>
    <property type="project" value="UniProtKB-KW"/>
</dbReference>
<accession>A0A1L6J508</accession>
<keyword evidence="1" id="KW-0805">Transcription regulation</keyword>
<dbReference type="GeneID" id="44130946"/>
<keyword evidence="3" id="KW-0804">Transcription</keyword>
<gene>
    <name evidence="4" type="ORF">BRX40_00050</name>
    <name evidence="5" type="ORF">CA257_19525</name>
</gene>
<name>A0A1L6J508_9SPHN</name>
<dbReference type="AlphaFoldDB" id="A0A1L6J508"/>
<sequence length="192" mass="20925">MIEHEQLLSVVRGVKGGIFSRRPDIGGVISSASTFLISRGTTLGDLLLTTTSLLRDAAALAAGCQDEALRARAGELLKTLAAAENTPQDLARFQHDEITLITLLCEMGSNPAVELLLRMMYSLGVSAFPSIFEGREDLMQYRRTARVRLLSAIVAGDVEQAQRASRQNAHFSRSRIDHSLLDQRMIMPGTAS</sequence>
<protein>
    <recommendedName>
        <fullName evidence="8">FCD domain-containing protein</fullName>
    </recommendedName>
</protein>
<evidence type="ECO:0000313" key="4">
    <source>
        <dbReference type="EMBL" id="APR51032.1"/>
    </source>
</evidence>
<reference evidence="4" key="1">
    <citation type="submission" date="2016-12" db="EMBL/GenBank/DDBJ databases">
        <title>Whole genome sequencing of Sphingomonas koreensis.</title>
        <authorList>
            <person name="Conlan S."/>
            <person name="Thomas P.J."/>
            <person name="Mullikin J."/>
            <person name="Palmore T.N."/>
            <person name="Frank K.M."/>
            <person name="Segre J.A."/>
        </authorList>
    </citation>
    <scope>NUCLEOTIDE SEQUENCE</scope>
    <source>
        <strain evidence="4">ABOJV</strain>
    </source>
</reference>
<dbReference type="KEGG" id="skr:BRX40_00050"/>
<dbReference type="Proteomes" id="UP000185161">
    <property type="component" value="Chromosome"/>
</dbReference>
<evidence type="ECO:0000256" key="1">
    <source>
        <dbReference type="ARBA" id="ARBA00023015"/>
    </source>
</evidence>
<dbReference type="RefSeq" id="WP_075150235.1">
    <property type="nucleotide sequence ID" value="NZ_CP018820.1"/>
</dbReference>
<reference evidence="6" key="2">
    <citation type="submission" date="2016-12" db="EMBL/GenBank/DDBJ databases">
        <title>Whole genome sequencing of Sphingomonas sp. ABOJV.</title>
        <authorList>
            <person name="Conlan S."/>
            <person name="Thomas P.J."/>
            <person name="Mullikin J."/>
            <person name="Palmore T.N."/>
            <person name="Frank K.M."/>
            <person name="Segre J.A."/>
        </authorList>
    </citation>
    <scope>NUCLEOTIDE SEQUENCE [LARGE SCALE GENOMIC DNA]</scope>
    <source>
        <strain evidence="6">ABOJV</strain>
    </source>
</reference>
<evidence type="ECO:0000256" key="2">
    <source>
        <dbReference type="ARBA" id="ARBA00023125"/>
    </source>
</evidence>
<keyword evidence="2" id="KW-0238">DNA-binding</keyword>
<dbReference type="SUPFAM" id="SSF48008">
    <property type="entry name" value="GntR ligand-binding domain-like"/>
    <property type="match status" value="1"/>
</dbReference>
<dbReference type="EMBL" id="CP018820">
    <property type="protein sequence ID" value="APR51032.1"/>
    <property type="molecule type" value="Genomic_DNA"/>
</dbReference>
<dbReference type="Proteomes" id="UP000286681">
    <property type="component" value="Unassembled WGS sequence"/>
</dbReference>
<dbReference type="Gene3D" id="1.20.120.530">
    <property type="entry name" value="GntR ligand-binding domain-like"/>
    <property type="match status" value="1"/>
</dbReference>
<evidence type="ECO:0000256" key="3">
    <source>
        <dbReference type="ARBA" id="ARBA00023163"/>
    </source>
</evidence>
<keyword evidence="6" id="KW-1185">Reference proteome</keyword>
<evidence type="ECO:0008006" key="8">
    <source>
        <dbReference type="Google" id="ProtNLM"/>
    </source>
</evidence>
<dbReference type="InterPro" id="IPR008920">
    <property type="entry name" value="TF_FadR/GntR_C"/>
</dbReference>
<organism evidence="4 6">
    <name type="scientific">Sphingomonas koreensis</name>
    <dbReference type="NCBI Taxonomy" id="93064"/>
    <lineage>
        <taxon>Bacteria</taxon>
        <taxon>Pseudomonadati</taxon>
        <taxon>Pseudomonadota</taxon>
        <taxon>Alphaproteobacteria</taxon>
        <taxon>Sphingomonadales</taxon>
        <taxon>Sphingomonadaceae</taxon>
        <taxon>Sphingomonas</taxon>
    </lineage>
</organism>
<evidence type="ECO:0000313" key="7">
    <source>
        <dbReference type="Proteomes" id="UP000286681"/>
    </source>
</evidence>
<reference evidence="5 7" key="3">
    <citation type="submission" date="2018-07" db="EMBL/GenBank/DDBJ databases">
        <title>Genomic and Epidemiologic Investigation of an Indolent Hospital Outbreak.</title>
        <authorList>
            <person name="Johnson R.C."/>
            <person name="Deming C."/>
            <person name="Conlan S."/>
            <person name="Zellmer C.J."/>
            <person name="Michelin A.V."/>
            <person name="Lee-Lin S."/>
            <person name="Thomas P.J."/>
            <person name="Park M."/>
            <person name="Weingarten R.A."/>
            <person name="Less J."/>
            <person name="Dekker J.P."/>
            <person name="Frank K.M."/>
            <person name="Musser K.A."/>
            <person name="Mcquiston J.R."/>
            <person name="Henderson D.K."/>
            <person name="Lau A.F."/>
            <person name="Palmore T.N."/>
            <person name="Segre J.A."/>
        </authorList>
    </citation>
    <scope>NUCLEOTIDE SEQUENCE [LARGE SCALE GENOMIC DNA]</scope>
    <source>
        <strain evidence="5 7">SK-NIH.Env10_0317</strain>
    </source>
</reference>
<evidence type="ECO:0000313" key="6">
    <source>
        <dbReference type="Proteomes" id="UP000185161"/>
    </source>
</evidence>
<evidence type="ECO:0000313" key="5">
    <source>
        <dbReference type="EMBL" id="RSU99509.1"/>
    </source>
</evidence>
<proteinExistence type="predicted"/>